<dbReference type="AlphaFoldDB" id="A0A5J5AJ65"/>
<name>A0A5J5AJ65_9ASTE</name>
<dbReference type="Proteomes" id="UP000325577">
    <property type="component" value="Linkage Group LG20"/>
</dbReference>
<dbReference type="EMBL" id="CM018044">
    <property type="protein sequence ID" value="KAA8529892.1"/>
    <property type="molecule type" value="Genomic_DNA"/>
</dbReference>
<proteinExistence type="predicted"/>
<evidence type="ECO:0000313" key="2">
    <source>
        <dbReference type="Proteomes" id="UP000325577"/>
    </source>
</evidence>
<dbReference type="PANTHER" id="PTHR46201:SF1">
    <property type="entry name" value="PHD FINGER PROTEIN MALE STERILITY 1"/>
    <property type="match status" value="1"/>
</dbReference>
<gene>
    <name evidence="1" type="ORF">F0562_034504</name>
</gene>
<accession>A0A5J5AJ65</accession>
<keyword evidence="2" id="KW-1185">Reference proteome</keyword>
<reference evidence="1 2" key="1">
    <citation type="submission" date="2019-09" db="EMBL/GenBank/DDBJ databases">
        <title>A chromosome-level genome assembly of the Chinese tupelo Nyssa sinensis.</title>
        <authorList>
            <person name="Yang X."/>
            <person name="Kang M."/>
            <person name="Yang Y."/>
            <person name="Xiong H."/>
            <person name="Wang M."/>
            <person name="Zhang Z."/>
            <person name="Wang Z."/>
            <person name="Wu H."/>
            <person name="Ma T."/>
            <person name="Liu J."/>
            <person name="Xi Z."/>
        </authorList>
    </citation>
    <scope>NUCLEOTIDE SEQUENCE [LARGE SCALE GENOMIC DNA]</scope>
    <source>
        <strain evidence="1">J267</strain>
        <tissue evidence="1">Leaf</tissue>
    </source>
</reference>
<dbReference type="PANTHER" id="PTHR46201">
    <property type="entry name" value="PHD FINGER PROTEIN MALE MEIOCYTE DEATH 1-RELATED"/>
    <property type="match status" value="1"/>
</dbReference>
<protein>
    <submittedName>
        <fullName evidence="1">Uncharacterized protein</fullName>
    </submittedName>
</protein>
<evidence type="ECO:0000313" key="1">
    <source>
        <dbReference type="EMBL" id="KAA8529892.1"/>
    </source>
</evidence>
<dbReference type="OrthoDB" id="436852at2759"/>
<organism evidence="1 2">
    <name type="scientific">Nyssa sinensis</name>
    <dbReference type="NCBI Taxonomy" id="561372"/>
    <lineage>
        <taxon>Eukaryota</taxon>
        <taxon>Viridiplantae</taxon>
        <taxon>Streptophyta</taxon>
        <taxon>Embryophyta</taxon>
        <taxon>Tracheophyta</taxon>
        <taxon>Spermatophyta</taxon>
        <taxon>Magnoliopsida</taxon>
        <taxon>eudicotyledons</taxon>
        <taxon>Gunneridae</taxon>
        <taxon>Pentapetalae</taxon>
        <taxon>asterids</taxon>
        <taxon>Cornales</taxon>
        <taxon>Nyssaceae</taxon>
        <taxon>Nyssa</taxon>
    </lineage>
</organism>
<sequence length="264" mass="29774">MSHLDLSGCKKRKRGERVFKFKTFGEKGNPIESSGPFCQNMKALLEFGHSESGLCSGMESWSFQLEVHRHPPLHILMFVVEEPIELSLNRHCKHCQYVGWGHHMICNKKYHFLVPSKDTVAACLSNKGDGDGAYSSKGKSNLVELEGHIMHGVFHSNGFGHLLCVNGVEMGSDLAGYHIMEFWDRLCTGLGARIVSLYDNSQKRCMDLRLVHGIAYNEPVVWSMGLQIRAWKLWCDSTNVPKSHRSHTKHAIVLASSSYCHFKS</sequence>